<reference evidence="2 3" key="1">
    <citation type="submission" date="2024-04" db="EMBL/GenBank/DDBJ databases">
        <authorList>
            <person name="Fracassetti M."/>
        </authorList>
    </citation>
    <scope>NUCLEOTIDE SEQUENCE [LARGE SCALE GENOMIC DNA]</scope>
</reference>
<keyword evidence="3" id="KW-1185">Reference proteome</keyword>
<proteinExistence type="predicted"/>
<dbReference type="EMBL" id="OZ034813">
    <property type="protein sequence ID" value="CAL1358135.1"/>
    <property type="molecule type" value="Genomic_DNA"/>
</dbReference>
<protein>
    <submittedName>
        <fullName evidence="2">Uncharacterized protein</fullName>
    </submittedName>
</protein>
<evidence type="ECO:0000313" key="2">
    <source>
        <dbReference type="EMBL" id="CAL1358135.1"/>
    </source>
</evidence>
<accession>A0AAV2CNI0</accession>
<evidence type="ECO:0000313" key="3">
    <source>
        <dbReference type="Proteomes" id="UP001497516"/>
    </source>
</evidence>
<dbReference type="Proteomes" id="UP001497516">
    <property type="component" value="Chromosome 1"/>
</dbReference>
<feature type="region of interest" description="Disordered" evidence="1">
    <location>
        <begin position="20"/>
        <end position="46"/>
    </location>
</feature>
<evidence type="ECO:0000256" key="1">
    <source>
        <dbReference type="SAM" id="MobiDB-lite"/>
    </source>
</evidence>
<gene>
    <name evidence="2" type="ORF">LTRI10_LOCUS5717</name>
</gene>
<sequence length="125" mass="14666">MGFELHDGMYVRAYNPHVVHDGDDDVVDDGEEPRDEPMWQPQSSVPPVTLDRIWERMDDMYEYMRQMSTQMTGINDYMGQMTTQMSSLQATVNDMRDEFRSFSGRYMHPPISDYHNATNEENADE</sequence>
<feature type="compositionally biased region" description="Acidic residues" evidence="1">
    <location>
        <begin position="22"/>
        <end position="34"/>
    </location>
</feature>
<organism evidence="2 3">
    <name type="scientific">Linum trigynum</name>
    <dbReference type="NCBI Taxonomy" id="586398"/>
    <lineage>
        <taxon>Eukaryota</taxon>
        <taxon>Viridiplantae</taxon>
        <taxon>Streptophyta</taxon>
        <taxon>Embryophyta</taxon>
        <taxon>Tracheophyta</taxon>
        <taxon>Spermatophyta</taxon>
        <taxon>Magnoliopsida</taxon>
        <taxon>eudicotyledons</taxon>
        <taxon>Gunneridae</taxon>
        <taxon>Pentapetalae</taxon>
        <taxon>rosids</taxon>
        <taxon>fabids</taxon>
        <taxon>Malpighiales</taxon>
        <taxon>Linaceae</taxon>
        <taxon>Linum</taxon>
    </lineage>
</organism>
<dbReference type="AlphaFoldDB" id="A0AAV2CNI0"/>
<name>A0AAV2CNI0_9ROSI</name>